<name>A0A517QXN7_9PLAN</name>
<dbReference type="KEGG" id="svp:Pan189_07650"/>
<dbReference type="EMBL" id="CP036268">
    <property type="protein sequence ID" value="QDT36409.1"/>
    <property type="molecule type" value="Genomic_DNA"/>
</dbReference>
<evidence type="ECO:0000256" key="1">
    <source>
        <dbReference type="SAM" id="SignalP"/>
    </source>
</evidence>
<evidence type="ECO:0000313" key="3">
    <source>
        <dbReference type="Proteomes" id="UP000317318"/>
    </source>
</evidence>
<proteinExistence type="predicted"/>
<dbReference type="AlphaFoldDB" id="A0A517QXN7"/>
<reference evidence="2 3" key="1">
    <citation type="submission" date="2019-02" db="EMBL/GenBank/DDBJ databases">
        <title>Deep-cultivation of Planctomycetes and their phenomic and genomic characterization uncovers novel biology.</title>
        <authorList>
            <person name="Wiegand S."/>
            <person name="Jogler M."/>
            <person name="Boedeker C."/>
            <person name="Pinto D."/>
            <person name="Vollmers J."/>
            <person name="Rivas-Marin E."/>
            <person name="Kohn T."/>
            <person name="Peeters S.H."/>
            <person name="Heuer A."/>
            <person name="Rast P."/>
            <person name="Oberbeckmann S."/>
            <person name="Bunk B."/>
            <person name="Jeske O."/>
            <person name="Meyerdierks A."/>
            <person name="Storesund J.E."/>
            <person name="Kallscheuer N."/>
            <person name="Luecker S."/>
            <person name="Lage O.M."/>
            <person name="Pohl T."/>
            <person name="Merkel B.J."/>
            <person name="Hornburger P."/>
            <person name="Mueller R.-W."/>
            <person name="Bruemmer F."/>
            <person name="Labrenz M."/>
            <person name="Spormann A.M."/>
            <person name="Op den Camp H."/>
            <person name="Overmann J."/>
            <person name="Amann R."/>
            <person name="Jetten M.S.M."/>
            <person name="Mascher T."/>
            <person name="Medema M.H."/>
            <person name="Devos D.P."/>
            <person name="Kaster A.-K."/>
            <person name="Ovreas L."/>
            <person name="Rohde M."/>
            <person name="Galperin M.Y."/>
            <person name="Jogler C."/>
        </authorList>
    </citation>
    <scope>NUCLEOTIDE SEQUENCE [LARGE SCALE GENOMIC DNA]</scope>
    <source>
        <strain evidence="2 3">Pan189</strain>
    </source>
</reference>
<keyword evidence="3" id="KW-1185">Reference proteome</keyword>
<feature type="chain" id="PRO_5021929315" evidence="1">
    <location>
        <begin position="24"/>
        <end position="138"/>
    </location>
</feature>
<dbReference type="RefSeq" id="WP_145362616.1">
    <property type="nucleotide sequence ID" value="NZ_CP036268.1"/>
</dbReference>
<feature type="signal peptide" evidence="1">
    <location>
        <begin position="1"/>
        <end position="23"/>
    </location>
</feature>
<sequence length="138" mass="15517" precursor="true">MIKTRFAVLSLAICGLFSGSADAGKFERFALSLPIVHHSTGPLCRLRNTGYPNRLFPWADCTYDEKYSGYYVGGGDSKGNGCRYRNEGTFGVDYDPWYSRVSLGWLHGRRLQNGYGVYEADHKVRAFPELHGGETEKH</sequence>
<keyword evidence="1" id="KW-0732">Signal</keyword>
<gene>
    <name evidence="2" type="ORF">Pan189_07650</name>
</gene>
<accession>A0A517QXN7</accession>
<evidence type="ECO:0000313" key="2">
    <source>
        <dbReference type="EMBL" id="QDT36409.1"/>
    </source>
</evidence>
<dbReference type="OrthoDB" id="279361at2"/>
<dbReference type="Proteomes" id="UP000317318">
    <property type="component" value="Chromosome"/>
</dbReference>
<protein>
    <submittedName>
        <fullName evidence="2">Uncharacterized protein</fullName>
    </submittedName>
</protein>
<organism evidence="2 3">
    <name type="scientific">Stratiformator vulcanicus</name>
    <dbReference type="NCBI Taxonomy" id="2527980"/>
    <lineage>
        <taxon>Bacteria</taxon>
        <taxon>Pseudomonadati</taxon>
        <taxon>Planctomycetota</taxon>
        <taxon>Planctomycetia</taxon>
        <taxon>Planctomycetales</taxon>
        <taxon>Planctomycetaceae</taxon>
        <taxon>Stratiformator</taxon>
    </lineage>
</organism>